<dbReference type="Proteomes" id="UP000299102">
    <property type="component" value="Unassembled WGS sequence"/>
</dbReference>
<proteinExistence type="predicted"/>
<evidence type="ECO:0000256" key="1">
    <source>
        <dbReference type="SAM" id="MobiDB-lite"/>
    </source>
</evidence>
<feature type="compositionally biased region" description="Pro residues" evidence="1">
    <location>
        <begin position="146"/>
        <end position="159"/>
    </location>
</feature>
<gene>
    <name evidence="2" type="ORF">EVAR_22888_1</name>
</gene>
<evidence type="ECO:0000313" key="2">
    <source>
        <dbReference type="EMBL" id="GBP29988.1"/>
    </source>
</evidence>
<feature type="compositionally biased region" description="Pro residues" evidence="1">
    <location>
        <begin position="10"/>
        <end position="22"/>
    </location>
</feature>
<accession>A0A4C1UU72</accession>
<organism evidence="2 3">
    <name type="scientific">Eumeta variegata</name>
    <name type="common">Bagworm moth</name>
    <name type="synonym">Eumeta japonica</name>
    <dbReference type="NCBI Taxonomy" id="151549"/>
    <lineage>
        <taxon>Eukaryota</taxon>
        <taxon>Metazoa</taxon>
        <taxon>Ecdysozoa</taxon>
        <taxon>Arthropoda</taxon>
        <taxon>Hexapoda</taxon>
        <taxon>Insecta</taxon>
        <taxon>Pterygota</taxon>
        <taxon>Neoptera</taxon>
        <taxon>Endopterygota</taxon>
        <taxon>Lepidoptera</taxon>
        <taxon>Glossata</taxon>
        <taxon>Ditrysia</taxon>
        <taxon>Tineoidea</taxon>
        <taxon>Psychidae</taxon>
        <taxon>Oiketicinae</taxon>
        <taxon>Eumeta</taxon>
    </lineage>
</organism>
<reference evidence="2 3" key="1">
    <citation type="journal article" date="2019" name="Commun. Biol.">
        <title>The bagworm genome reveals a unique fibroin gene that provides high tensile strength.</title>
        <authorList>
            <person name="Kono N."/>
            <person name="Nakamura H."/>
            <person name="Ohtoshi R."/>
            <person name="Tomita M."/>
            <person name="Numata K."/>
            <person name="Arakawa K."/>
        </authorList>
    </citation>
    <scope>NUCLEOTIDE SEQUENCE [LARGE SCALE GENOMIC DNA]</scope>
</reference>
<dbReference type="EMBL" id="BGZK01000227">
    <property type="protein sequence ID" value="GBP29988.1"/>
    <property type="molecule type" value="Genomic_DNA"/>
</dbReference>
<keyword evidence="3" id="KW-1185">Reference proteome</keyword>
<sequence>MVPALRAQAPPTPPPPPAPRLAPSPCQRHGPIKIAINCDNASSRYVVCSQSIDPDIVGSIHLREKFYNHSTLERYGCWVMLQTEPGEEQMHVLDGPVRADIRLSSGGGDTALSVEEAVSGGGTCCVAARGRRTPLTHLRPGCAAPPRAPRPSPTPDRRR</sequence>
<feature type="region of interest" description="Disordered" evidence="1">
    <location>
        <begin position="1"/>
        <end position="26"/>
    </location>
</feature>
<feature type="region of interest" description="Disordered" evidence="1">
    <location>
        <begin position="136"/>
        <end position="159"/>
    </location>
</feature>
<evidence type="ECO:0000313" key="3">
    <source>
        <dbReference type="Proteomes" id="UP000299102"/>
    </source>
</evidence>
<comment type="caution">
    <text evidence="2">The sequence shown here is derived from an EMBL/GenBank/DDBJ whole genome shotgun (WGS) entry which is preliminary data.</text>
</comment>
<protein>
    <submittedName>
        <fullName evidence="2">Uncharacterized protein</fullName>
    </submittedName>
</protein>
<name>A0A4C1UU72_EUMVA</name>
<dbReference type="AlphaFoldDB" id="A0A4C1UU72"/>